<protein>
    <submittedName>
        <fullName evidence="4">Acetyltransferase (GNAT) family protein</fullName>
    </submittedName>
</protein>
<evidence type="ECO:0000313" key="4">
    <source>
        <dbReference type="EMBL" id="SFH16675.1"/>
    </source>
</evidence>
<dbReference type="OrthoDB" id="1342666at2"/>
<proteinExistence type="predicted"/>
<organism evidence="4 5">
    <name type="scientific">Algoriphagus hitonicola</name>
    <dbReference type="NCBI Taxonomy" id="435880"/>
    <lineage>
        <taxon>Bacteria</taxon>
        <taxon>Pseudomonadati</taxon>
        <taxon>Bacteroidota</taxon>
        <taxon>Cytophagia</taxon>
        <taxon>Cytophagales</taxon>
        <taxon>Cyclobacteriaceae</taxon>
        <taxon>Algoriphagus</taxon>
    </lineage>
</organism>
<dbReference type="PANTHER" id="PTHR43420:SF12">
    <property type="entry name" value="N-ACETYLTRANSFERASE DOMAIN-CONTAINING PROTEIN"/>
    <property type="match status" value="1"/>
</dbReference>
<dbReference type="GO" id="GO:0016747">
    <property type="term" value="F:acyltransferase activity, transferring groups other than amino-acyl groups"/>
    <property type="evidence" value="ECO:0007669"/>
    <property type="project" value="InterPro"/>
</dbReference>
<dbReference type="PROSITE" id="PS51186">
    <property type="entry name" value="GNAT"/>
    <property type="match status" value="1"/>
</dbReference>
<dbReference type="PANTHER" id="PTHR43420">
    <property type="entry name" value="ACETYLTRANSFERASE"/>
    <property type="match status" value="1"/>
</dbReference>
<dbReference type="Gene3D" id="3.40.630.30">
    <property type="match status" value="1"/>
</dbReference>
<keyword evidence="5" id="KW-1185">Reference proteome</keyword>
<evidence type="ECO:0000259" key="3">
    <source>
        <dbReference type="PROSITE" id="PS51186"/>
    </source>
</evidence>
<dbReference type="InterPro" id="IPR016181">
    <property type="entry name" value="Acyl_CoA_acyltransferase"/>
</dbReference>
<evidence type="ECO:0000313" key="5">
    <source>
        <dbReference type="Proteomes" id="UP000199642"/>
    </source>
</evidence>
<accession>A0A1I2XTG8</accession>
<dbReference type="STRING" id="435880.SAMN04487988_1237"/>
<evidence type="ECO:0000256" key="1">
    <source>
        <dbReference type="ARBA" id="ARBA00022679"/>
    </source>
</evidence>
<dbReference type="Proteomes" id="UP000199642">
    <property type="component" value="Unassembled WGS sequence"/>
</dbReference>
<dbReference type="AlphaFoldDB" id="A0A1I2XTG8"/>
<dbReference type="CDD" id="cd04301">
    <property type="entry name" value="NAT_SF"/>
    <property type="match status" value="1"/>
</dbReference>
<reference evidence="5" key="1">
    <citation type="submission" date="2016-10" db="EMBL/GenBank/DDBJ databases">
        <authorList>
            <person name="Varghese N."/>
            <person name="Submissions S."/>
        </authorList>
    </citation>
    <scope>NUCLEOTIDE SEQUENCE [LARGE SCALE GENOMIC DNA]</scope>
    <source>
        <strain evidence="5">DSM 19315</strain>
    </source>
</reference>
<name>A0A1I2XTG8_9BACT</name>
<evidence type="ECO:0000256" key="2">
    <source>
        <dbReference type="ARBA" id="ARBA00023315"/>
    </source>
</evidence>
<dbReference type="SUPFAM" id="SSF55729">
    <property type="entry name" value="Acyl-CoA N-acyltransferases (Nat)"/>
    <property type="match status" value="1"/>
</dbReference>
<dbReference type="InterPro" id="IPR000182">
    <property type="entry name" value="GNAT_dom"/>
</dbReference>
<dbReference type="Pfam" id="PF00583">
    <property type="entry name" value="Acetyltransf_1"/>
    <property type="match status" value="1"/>
</dbReference>
<dbReference type="InterPro" id="IPR050680">
    <property type="entry name" value="YpeA/RimI_acetyltransf"/>
</dbReference>
<sequence>MINPLSFDTQLFGYPVGAVDWQSSFNEEDFLQAVSDFKLVYLFSDNPLSFSSSQIRPVDVKIVFKKDLSPGPSMEGIRTFSKENPMNPSQQEKDLLRFLALESGAYSRFKTDPRLTNNEFEKLYELWIEQAISTNALIIGHEFEGMITYSKQNDTGKIGLVAVHPDHRQKGWGKKLVYASEKHLFEKGIKKLEIPTQESNYLAMKLYERMGYQIVKKTYIYHYWSDKPLIST</sequence>
<keyword evidence="1 4" id="KW-0808">Transferase</keyword>
<gene>
    <name evidence="4" type="ORF">SAMN04487988_1237</name>
</gene>
<dbReference type="RefSeq" id="WP_092794793.1">
    <property type="nucleotide sequence ID" value="NZ_FOPC01000023.1"/>
</dbReference>
<dbReference type="EMBL" id="FOPC01000023">
    <property type="protein sequence ID" value="SFH16675.1"/>
    <property type="molecule type" value="Genomic_DNA"/>
</dbReference>
<keyword evidence="2" id="KW-0012">Acyltransferase</keyword>
<feature type="domain" description="N-acetyltransferase" evidence="3">
    <location>
        <begin position="85"/>
        <end position="230"/>
    </location>
</feature>